<organism evidence="1 2">
    <name type="scientific">Mariniradius saccharolyticus AK6</name>
    <dbReference type="NCBI Taxonomy" id="1239962"/>
    <lineage>
        <taxon>Bacteria</taxon>
        <taxon>Pseudomonadati</taxon>
        <taxon>Bacteroidota</taxon>
        <taxon>Cytophagia</taxon>
        <taxon>Cytophagales</taxon>
        <taxon>Cyclobacteriaceae</taxon>
        <taxon>Mariniradius</taxon>
    </lineage>
</organism>
<dbReference type="OrthoDB" id="9805202at2"/>
<protein>
    <submittedName>
        <fullName evidence="1">Uncharacterized protein</fullName>
    </submittedName>
</protein>
<dbReference type="RefSeq" id="WP_008631484.1">
    <property type="nucleotide sequence ID" value="NZ_AMZY02000021.1"/>
</dbReference>
<dbReference type="EMBL" id="AMZY02000021">
    <property type="protein sequence ID" value="EMS31143.1"/>
    <property type="molecule type" value="Genomic_DNA"/>
</dbReference>
<evidence type="ECO:0000313" key="1">
    <source>
        <dbReference type="EMBL" id="EMS31143.1"/>
    </source>
</evidence>
<evidence type="ECO:0000313" key="2">
    <source>
        <dbReference type="Proteomes" id="UP000010953"/>
    </source>
</evidence>
<dbReference type="InParanoid" id="M7X8U2"/>
<sequence length="61" mass="6876">MQAYTWDACCYVNHVLREPFGGEEITVDRIFKALGQFGRDLISAYASTAVIWKAGMQSMEV</sequence>
<proteinExistence type="predicted"/>
<accession>M7X8U2</accession>
<reference evidence="1" key="1">
    <citation type="submission" date="2013-01" db="EMBL/GenBank/DDBJ databases">
        <title>Genome assembly of Mariniradius saccharolyticus AK6.</title>
        <authorList>
            <person name="Vaidya B."/>
            <person name="Khatri I."/>
            <person name="Tanuku N.R.S."/>
            <person name="Subramanian S."/>
            <person name="Pinnaka A."/>
        </authorList>
    </citation>
    <scope>NUCLEOTIDE SEQUENCE [LARGE SCALE GENOMIC DNA]</scope>
    <source>
        <strain evidence="1">AK6</strain>
    </source>
</reference>
<keyword evidence="2" id="KW-1185">Reference proteome</keyword>
<name>M7X8U2_9BACT</name>
<comment type="caution">
    <text evidence="1">The sequence shown here is derived from an EMBL/GenBank/DDBJ whole genome shotgun (WGS) entry which is preliminary data.</text>
</comment>
<gene>
    <name evidence="1" type="ORF">C943_02583</name>
</gene>
<dbReference type="AlphaFoldDB" id="M7X8U2"/>
<dbReference type="Proteomes" id="UP000010953">
    <property type="component" value="Unassembled WGS sequence"/>
</dbReference>